<evidence type="ECO:0000256" key="1">
    <source>
        <dbReference type="SAM" id="MobiDB-lite"/>
    </source>
</evidence>
<evidence type="ECO:0000313" key="10">
    <source>
        <dbReference type="Proteomes" id="UP000308953"/>
    </source>
</evidence>
<name>A0A4S9LVU3_AURPU</name>
<dbReference type="EMBL" id="QZBN01000144">
    <property type="protein sequence ID" value="THZ50518.1"/>
    <property type="molecule type" value="Genomic_DNA"/>
</dbReference>
<evidence type="ECO:0000313" key="2">
    <source>
        <dbReference type="EMBL" id="THW97508.1"/>
    </source>
</evidence>
<protein>
    <recommendedName>
        <fullName evidence="12">Spo12-like protein</fullName>
    </recommendedName>
</protein>
<evidence type="ECO:0000313" key="8">
    <source>
        <dbReference type="Proteomes" id="UP000304947"/>
    </source>
</evidence>
<sequence>MNVTNIDSSETRHSTTQAATMASNPFNSAENTNTGAKSEKMNVHRQMFENKLRENEGQPSNAYVSPSDAIMSPASQKLSGFKQRQMNKSNPVKPRTLFAKTAASKPEEENTENKSESA</sequence>
<dbReference type="EMBL" id="QZAV01000058">
    <property type="protein sequence ID" value="THX40022.1"/>
    <property type="molecule type" value="Genomic_DNA"/>
</dbReference>
<evidence type="ECO:0000313" key="4">
    <source>
        <dbReference type="EMBL" id="THZ27298.1"/>
    </source>
</evidence>
<evidence type="ECO:0000313" key="7">
    <source>
        <dbReference type="Proteomes" id="UP000304928"/>
    </source>
</evidence>
<proteinExistence type="predicted"/>
<feature type="compositionally biased region" description="Polar residues" evidence="1">
    <location>
        <begin position="1"/>
        <end position="36"/>
    </location>
</feature>
<dbReference type="EMBL" id="QZBU01003198">
    <property type="protein sequence ID" value="TIA28315.1"/>
    <property type="molecule type" value="Genomic_DNA"/>
</dbReference>
<evidence type="ECO:0000313" key="6">
    <source>
        <dbReference type="EMBL" id="TIA28315.1"/>
    </source>
</evidence>
<dbReference type="Pfam" id="PF05032">
    <property type="entry name" value="Spo12"/>
    <property type="match status" value="1"/>
</dbReference>
<feature type="compositionally biased region" description="Basic and acidic residues" evidence="1">
    <location>
        <begin position="105"/>
        <end position="118"/>
    </location>
</feature>
<dbReference type="AlphaFoldDB" id="A0A4S9LVU3"/>
<evidence type="ECO:0008006" key="12">
    <source>
        <dbReference type="Google" id="ProtNLM"/>
    </source>
</evidence>
<organism evidence="4 9">
    <name type="scientific">Aureobasidium pullulans</name>
    <name type="common">Black yeast</name>
    <name type="synonym">Pullularia pullulans</name>
    <dbReference type="NCBI Taxonomy" id="5580"/>
    <lineage>
        <taxon>Eukaryota</taxon>
        <taxon>Fungi</taxon>
        <taxon>Dikarya</taxon>
        <taxon>Ascomycota</taxon>
        <taxon>Pezizomycotina</taxon>
        <taxon>Dothideomycetes</taxon>
        <taxon>Dothideomycetidae</taxon>
        <taxon>Dothideales</taxon>
        <taxon>Saccotheciaceae</taxon>
        <taxon>Aureobasidium</taxon>
    </lineage>
</organism>
<evidence type="ECO:0000313" key="9">
    <source>
        <dbReference type="Proteomes" id="UP000308005"/>
    </source>
</evidence>
<feature type="region of interest" description="Disordered" evidence="1">
    <location>
        <begin position="1"/>
        <end position="118"/>
    </location>
</feature>
<evidence type="ECO:0000313" key="3">
    <source>
        <dbReference type="EMBL" id="THX40022.1"/>
    </source>
</evidence>
<dbReference type="Proteomes" id="UP000308005">
    <property type="component" value="Unassembled WGS sequence"/>
</dbReference>
<dbReference type="EMBL" id="QZBM01000059">
    <property type="protein sequence ID" value="THZ27298.1"/>
    <property type="molecule type" value="Genomic_DNA"/>
</dbReference>
<accession>A0A4S9LVU3</accession>
<gene>
    <name evidence="6" type="ORF">D6C83_07479</name>
    <name evidence="5" type="ORF">D6C90_02523</name>
    <name evidence="4" type="ORF">D6C91_02317</name>
    <name evidence="3" type="ORF">D6D10_03824</name>
    <name evidence="2" type="ORF">D6D15_00162</name>
</gene>
<feature type="compositionally biased region" description="Polar residues" evidence="1">
    <location>
        <begin position="73"/>
        <end position="90"/>
    </location>
</feature>
<dbReference type="EMBL" id="QZAR01000002">
    <property type="protein sequence ID" value="THW97508.1"/>
    <property type="molecule type" value="Genomic_DNA"/>
</dbReference>
<evidence type="ECO:0000313" key="11">
    <source>
        <dbReference type="Proteomes" id="UP000310121"/>
    </source>
</evidence>
<feature type="compositionally biased region" description="Basic and acidic residues" evidence="1">
    <location>
        <begin position="37"/>
        <end position="56"/>
    </location>
</feature>
<dbReference type="Proteomes" id="UP000310121">
    <property type="component" value="Unassembled WGS sequence"/>
</dbReference>
<dbReference type="Proteomes" id="UP000304947">
    <property type="component" value="Unassembled WGS sequence"/>
</dbReference>
<dbReference type="InterPro" id="IPR007727">
    <property type="entry name" value="Spo12"/>
</dbReference>
<dbReference type="Proteomes" id="UP000304928">
    <property type="component" value="Unassembled WGS sequence"/>
</dbReference>
<comment type="caution">
    <text evidence="4">The sequence shown here is derived from an EMBL/GenBank/DDBJ whole genome shotgun (WGS) entry which is preliminary data.</text>
</comment>
<evidence type="ECO:0000313" key="5">
    <source>
        <dbReference type="EMBL" id="THZ50518.1"/>
    </source>
</evidence>
<dbReference type="Proteomes" id="UP000308953">
    <property type="component" value="Unassembled WGS sequence"/>
</dbReference>
<reference evidence="7 8" key="1">
    <citation type="submission" date="2018-10" db="EMBL/GenBank/DDBJ databases">
        <title>Fifty Aureobasidium pullulans genomes reveal a recombining polyextremotolerant generalist.</title>
        <authorList>
            <person name="Gostincar C."/>
            <person name="Turk M."/>
            <person name="Zajc J."/>
            <person name="Gunde-Cimerman N."/>
        </authorList>
    </citation>
    <scope>NUCLEOTIDE SEQUENCE [LARGE SCALE GENOMIC DNA]</scope>
    <source>
        <strain evidence="2 7">EXF-10507</strain>
        <strain evidence="6 8">EXF-3380</strain>
        <strain evidence="5 11">EXF-3844</strain>
        <strain evidence="4 9">EXF-3863</strain>
        <strain evidence="3 10">EXF-9785</strain>
    </source>
</reference>